<keyword evidence="3" id="KW-1185">Reference proteome</keyword>
<sequence>MTKKLLAALLYFLSSRRKKPSIKFFSNQDELSSRYSKSIFLFLFLFISLHNHAQQIDTWFSAGKGINSPTNGFGLSNPNPITTLGQDGNSVNTWYDIVYFTEQNLIPNPNPVDYPNDPFGSPPGFDYPTPNSGGLAQFLTPSGSTPGLPTVRRNDADNMNFNPIVEFDGSGDGQALHFRSNSRGNVTIFVVFRARGMGNSAETQRLLFGGDVDIQHETFNQNNWTTNLSLGVSDGSRFSVGRTWNPVSMVDAGEFFVSGGINLLAEPAIGVFTRTALMNAERLTTTVNGIPDISVTRNHPLADNDLFYFNRVGKHFNSNDSNRNLTGDVAEILLADFSMSANQRQRVESYLAIKYGITLSNGTQLGSIGGHATYNYLAADGSIIWQADPIYQHDIAGLGKDRFKDTGGGLSLRYYIDQRISKSVNSDAIVTMSTNSDFSTDNLDLTRTTIDGQITGSLNPYEHNYLIWANDNQTINQSNIELPVGIDSRIEREWRVQAVRSASNPIANVSVRINLSSSDILSNGSCTLKLLIDNDLDGNFATGPITQIDATSIDLAGNVYFDNVNFNHLEVFTVGYIDETPDINALPTNPLVCDSYTLPAITGANLTGNEAYYDGPGGTGTQYAPNDVLTSSGTYYIYDETGTTPNCFDEETFVLTVNLSPDIDDLTPDPTVCDSYTLPAITGANLTGNEAYYDGPGGTGTQYAPNNVLTSSGTYYIYDETGTTPNCFDEESFNLTIDATNEAGTATHLDLCGGDPTPYDLNAQLAGADSGGTWRDFDDAFGNGINSVVVDPSNIDFSAIGQGNYDFTYTVSSTGACPSDSATMTVTINTTPIADAPADVESCDSYILPALANGSYFDAPNGGGSALSAGDAITATSTLYVFSPGNGSCPDVENSFVVTINTTPIADAPADVESCDSYILPALANGSYFDAPNGGGSALSAGDAITATSTLYVFSPGNGSCPDVENSFVVTINSLSISLDISHESCWESSDGFIDIIIENGVGPYNVQINTQQVEIFTNESFTINGLNPGNYSISIMDSNGCQTITEFDILPGGPNLDAVIEPIYSCESGAPNSSIMVSLANTSIDSEVLYALDSTELNDFVLTPEFGNIPIGNHFLSILHTNGCLTTIPFTIEETTPVELDLTNSNINEITANASGGTPPYTYFFDDQPGTSNNVFPIDESRTYVVRVLDGNGCEAIETITLNFDGIDIPNFFTPNSDGQNDFWRPRNISPYPNIQTFIFDRYGRKINIMGPLNQGWDGLYESKPLPSGDYWYVIQLNDGSGREFVGHFTLYR</sequence>
<reference evidence="2 3" key="1">
    <citation type="submission" date="2018-03" db="EMBL/GenBank/DDBJ databases">
        <title>Genomic Encyclopedia of Archaeal and Bacterial Type Strains, Phase II (KMG-II): from individual species to whole genera.</title>
        <authorList>
            <person name="Goeker M."/>
        </authorList>
    </citation>
    <scope>NUCLEOTIDE SEQUENCE [LARGE SCALE GENOMIC DNA]</scope>
    <source>
        <strain evidence="2 3">DSM 25027</strain>
    </source>
</reference>
<dbReference type="InterPro" id="IPR058515">
    <property type="entry name" value="DUF8202"/>
</dbReference>
<evidence type="ECO:0000313" key="2">
    <source>
        <dbReference type="EMBL" id="PRX57448.1"/>
    </source>
</evidence>
<dbReference type="Proteomes" id="UP000237640">
    <property type="component" value="Unassembled WGS sequence"/>
</dbReference>
<dbReference type="Pfam" id="PF13585">
    <property type="entry name" value="CHU_C"/>
    <property type="match status" value="1"/>
</dbReference>
<dbReference type="NCBIfam" id="TIGR04131">
    <property type="entry name" value="Bac_Flav_CTERM"/>
    <property type="match status" value="1"/>
</dbReference>
<dbReference type="EMBL" id="PVYX01000001">
    <property type="protein sequence ID" value="PRX57448.1"/>
    <property type="molecule type" value="Genomic_DNA"/>
</dbReference>
<accession>A0A2T0MIN6</accession>
<protein>
    <submittedName>
        <fullName evidence="2">Gliding motility-associated-like protein</fullName>
    </submittedName>
</protein>
<gene>
    <name evidence="2" type="ORF">CLV81_1453</name>
</gene>
<comment type="caution">
    <text evidence="2">The sequence shown here is derived from an EMBL/GenBank/DDBJ whole genome shotgun (WGS) entry which is preliminary data.</text>
</comment>
<organism evidence="2 3">
    <name type="scientific">Flagellimonas meridianipacifica</name>
    <dbReference type="NCBI Taxonomy" id="1080225"/>
    <lineage>
        <taxon>Bacteria</taxon>
        <taxon>Pseudomonadati</taxon>
        <taxon>Bacteroidota</taxon>
        <taxon>Flavobacteriia</taxon>
        <taxon>Flavobacteriales</taxon>
        <taxon>Flavobacteriaceae</taxon>
        <taxon>Flagellimonas</taxon>
    </lineage>
</organism>
<proteinExistence type="predicted"/>
<dbReference type="Pfam" id="PF26628">
    <property type="entry name" value="DUF8202"/>
    <property type="match status" value="1"/>
</dbReference>
<evidence type="ECO:0000313" key="3">
    <source>
        <dbReference type="Proteomes" id="UP000237640"/>
    </source>
</evidence>
<feature type="domain" description="DUF8202" evidence="1">
    <location>
        <begin position="343"/>
        <end position="567"/>
    </location>
</feature>
<name>A0A2T0MIN6_9FLAO</name>
<evidence type="ECO:0000259" key="1">
    <source>
        <dbReference type="Pfam" id="PF26628"/>
    </source>
</evidence>
<dbReference type="RefSeq" id="WP_106144342.1">
    <property type="nucleotide sequence ID" value="NZ_PVYX01000001.1"/>
</dbReference>
<dbReference type="OrthoDB" id="2582440at2"/>
<dbReference type="InterPro" id="IPR026341">
    <property type="entry name" value="T9SS_type_B"/>
</dbReference>